<comment type="caution">
    <text evidence="1">The sequence shown here is derived from an EMBL/GenBank/DDBJ whole genome shotgun (WGS) entry which is preliminary data.</text>
</comment>
<gene>
    <name evidence="1" type="ORF">PEDI_36290</name>
</gene>
<protein>
    <submittedName>
        <fullName evidence="1">Uncharacterized protein</fullName>
    </submittedName>
</protein>
<accession>A0AAN4W2G6</accession>
<evidence type="ECO:0000313" key="1">
    <source>
        <dbReference type="EMBL" id="GJM63077.1"/>
    </source>
</evidence>
<dbReference type="AlphaFoldDB" id="A0AAN4W2G6"/>
<sequence length="145" mass="16274">MLGMLFWASNCFGQVELVEGGYAIKATLKVEKGKRESPSLDIWFETAYFSNRSSQLKATSPSSPVLHITYVVKENRCYVIDDPSTCLERVVVTTSESIPLQLTSSEKKIEIGTITKAELGVNRDSYIYLEYYCVKTDGVQPFPVK</sequence>
<name>A0AAN4W2G6_9BACT</name>
<dbReference type="EMBL" id="BQKE01000002">
    <property type="protein sequence ID" value="GJM63077.1"/>
    <property type="molecule type" value="Genomic_DNA"/>
</dbReference>
<dbReference type="Proteomes" id="UP001310022">
    <property type="component" value="Unassembled WGS sequence"/>
</dbReference>
<reference evidence="1 2" key="1">
    <citation type="submission" date="2021-12" db="EMBL/GenBank/DDBJ databases">
        <title>Genome sequencing of bacteria with rrn-lacking chromosome and rrn-plasmid.</title>
        <authorList>
            <person name="Anda M."/>
            <person name="Iwasaki W."/>
        </authorList>
    </citation>
    <scope>NUCLEOTIDE SEQUENCE [LARGE SCALE GENOMIC DNA]</scope>
    <source>
        <strain evidence="1 2">NBRC 15940</strain>
    </source>
</reference>
<proteinExistence type="predicted"/>
<evidence type="ECO:0000313" key="2">
    <source>
        <dbReference type="Proteomes" id="UP001310022"/>
    </source>
</evidence>
<keyword evidence="2" id="KW-1185">Reference proteome</keyword>
<organism evidence="1 2">
    <name type="scientific">Persicobacter diffluens</name>
    <dbReference type="NCBI Taxonomy" id="981"/>
    <lineage>
        <taxon>Bacteria</taxon>
        <taxon>Pseudomonadati</taxon>
        <taxon>Bacteroidota</taxon>
        <taxon>Cytophagia</taxon>
        <taxon>Cytophagales</taxon>
        <taxon>Persicobacteraceae</taxon>
        <taxon>Persicobacter</taxon>
    </lineage>
</organism>